<dbReference type="Gene3D" id="3.30.420.10">
    <property type="entry name" value="Ribonuclease H-like superfamily/Ribonuclease H"/>
    <property type="match status" value="1"/>
</dbReference>
<proteinExistence type="predicted"/>
<sequence>MFLVEPHIISHNIENLSVYGPAETLKLLNKGDHRIISKIAKGYETLVPLYDLPLPTRQESRVWVHKDHPTPTIVKKVRAIGKFMYAMFFRSTGLVKTAKLKGQKTVTAAWYTQHCLPEVLQTLIVRGFDAAPRQRILSYRFAHCQLFEGKKYCSLTVFALLTGPRNVLLLVVF</sequence>
<reference evidence="1 2" key="1">
    <citation type="journal article" date="2019" name="Commun. Biol.">
        <title>The bagworm genome reveals a unique fibroin gene that provides high tensile strength.</title>
        <authorList>
            <person name="Kono N."/>
            <person name="Nakamura H."/>
            <person name="Ohtoshi R."/>
            <person name="Tomita M."/>
            <person name="Numata K."/>
            <person name="Arakawa K."/>
        </authorList>
    </citation>
    <scope>NUCLEOTIDE SEQUENCE [LARGE SCALE GENOMIC DNA]</scope>
</reference>
<keyword evidence="2" id="KW-1185">Reference proteome</keyword>
<organism evidence="1 2">
    <name type="scientific">Eumeta variegata</name>
    <name type="common">Bagworm moth</name>
    <name type="synonym">Eumeta japonica</name>
    <dbReference type="NCBI Taxonomy" id="151549"/>
    <lineage>
        <taxon>Eukaryota</taxon>
        <taxon>Metazoa</taxon>
        <taxon>Ecdysozoa</taxon>
        <taxon>Arthropoda</taxon>
        <taxon>Hexapoda</taxon>
        <taxon>Insecta</taxon>
        <taxon>Pterygota</taxon>
        <taxon>Neoptera</taxon>
        <taxon>Endopterygota</taxon>
        <taxon>Lepidoptera</taxon>
        <taxon>Glossata</taxon>
        <taxon>Ditrysia</taxon>
        <taxon>Tineoidea</taxon>
        <taxon>Psychidae</taxon>
        <taxon>Oiketicinae</taxon>
        <taxon>Eumeta</taxon>
    </lineage>
</organism>
<evidence type="ECO:0000313" key="2">
    <source>
        <dbReference type="Proteomes" id="UP000299102"/>
    </source>
</evidence>
<dbReference type="InterPro" id="IPR036397">
    <property type="entry name" value="RNaseH_sf"/>
</dbReference>
<dbReference type="OrthoDB" id="8190546at2759"/>
<dbReference type="EMBL" id="BGZK01001101">
    <property type="protein sequence ID" value="GBP71231.1"/>
    <property type="molecule type" value="Genomic_DNA"/>
</dbReference>
<name>A0A4C1Y4S4_EUMVA</name>
<dbReference type="Proteomes" id="UP000299102">
    <property type="component" value="Unassembled WGS sequence"/>
</dbReference>
<protein>
    <submittedName>
        <fullName evidence="1">Uncharacterized protein</fullName>
    </submittedName>
</protein>
<dbReference type="AlphaFoldDB" id="A0A4C1Y4S4"/>
<gene>
    <name evidence="1" type="ORF">EVAR_44869_1</name>
</gene>
<comment type="caution">
    <text evidence="1">The sequence shown here is derived from an EMBL/GenBank/DDBJ whole genome shotgun (WGS) entry which is preliminary data.</text>
</comment>
<accession>A0A4C1Y4S4</accession>
<evidence type="ECO:0000313" key="1">
    <source>
        <dbReference type="EMBL" id="GBP71231.1"/>
    </source>
</evidence>
<dbReference type="GO" id="GO:0003676">
    <property type="term" value="F:nucleic acid binding"/>
    <property type="evidence" value="ECO:0007669"/>
    <property type="project" value="InterPro"/>
</dbReference>